<organism evidence="2 3">
    <name type="scientific">Nocardioides aquiterrae</name>
    <dbReference type="NCBI Taxonomy" id="203799"/>
    <lineage>
        <taxon>Bacteria</taxon>
        <taxon>Bacillati</taxon>
        <taxon>Actinomycetota</taxon>
        <taxon>Actinomycetes</taxon>
        <taxon>Propionibacteriales</taxon>
        <taxon>Nocardioidaceae</taxon>
        <taxon>Nocardioides</taxon>
    </lineage>
</organism>
<keyword evidence="3" id="KW-1185">Reference proteome</keyword>
<name>A0ABP4F0L7_9ACTN</name>
<comment type="caution">
    <text evidence="2">The sequence shown here is derived from an EMBL/GenBank/DDBJ whole genome shotgun (WGS) entry which is preliminary data.</text>
</comment>
<gene>
    <name evidence="2" type="ORF">GCM10009606_20040</name>
</gene>
<reference evidence="3" key="1">
    <citation type="journal article" date="2019" name="Int. J. Syst. Evol. Microbiol.">
        <title>The Global Catalogue of Microorganisms (GCM) 10K type strain sequencing project: providing services to taxonomists for standard genome sequencing and annotation.</title>
        <authorList>
            <consortium name="The Broad Institute Genomics Platform"/>
            <consortium name="The Broad Institute Genome Sequencing Center for Infectious Disease"/>
            <person name="Wu L."/>
            <person name="Ma J."/>
        </authorList>
    </citation>
    <scope>NUCLEOTIDE SEQUENCE [LARGE SCALE GENOMIC DNA]</scope>
    <source>
        <strain evidence="3">JCM 11813</strain>
    </source>
</reference>
<evidence type="ECO:0000256" key="1">
    <source>
        <dbReference type="SAM" id="Phobius"/>
    </source>
</evidence>
<dbReference type="RefSeq" id="WP_343907371.1">
    <property type="nucleotide sequence ID" value="NZ_BAAAJE010000006.1"/>
</dbReference>
<accession>A0ABP4F0L7</accession>
<dbReference type="Proteomes" id="UP001499979">
    <property type="component" value="Unassembled WGS sequence"/>
</dbReference>
<evidence type="ECO:0000313" key="2">
    <source>
        <dbReference type="EMBL" id="GAA1140470.1"/>
    </source>
</evidence>
<dbReference type="EMBL" id="BAAAJE010000006">
    <property type="protein sequence ID" value="GAA1140470.1"/>
    <property type="molecule type" value="Genomic_DNA"/>
</dbReference>
<feature type="transmembrane region" description="Helical" evidence="1">
    <location>
        <begin position="29"/>
        <end position="52"/>
    </location>
</feature>
<keyword evidence="1" id="KW-1133">Transmembrane helix</keyword>
<keyword evidence="1" id="KW-0812">Transmembrane</keyword>
<sequence>MTCPDGTTFSADETDFRCFVHPHALDGSALAIVCVLLAILIGLVGLVAQGIIRGQRSGTPR</sequence>
<proteinExistence type="predicted"/>
<protein>
    <submittedName>
        <fullName evidence="2">Uncharacterized protein</fullName>
    </submittedName>
</protein>
<keyword evidence="1" id="KW-0472">Membrane</keyword>
<evidence type="ECO:0000313" key="3">
    <source>
        <dbReference type="Proteomes" id="UP001499979"/>
    </source>
</evidence>